<protein>
    <submittedName>
        <fullName evidence="1">Tryptophan 7-halogenase</fullName>
    </submittedName>
</protein>
<gene>
    <name evidence="1" type="ORF">CWS31_001490</name>
</gene>
<dbReference type="PANTHER" id="PTHR43747:SF4">
    <property type="entry name" value="FLAVIN-DEPENDENT TRYPTOPHAN HALOGENASE"/>
    <property type="match status" value="1"/>
</dbReference>
<keyword evidence="2" id="KW-1185">Reference proteome</keyword>
<dbReference type="InterPro" id="IPR050816">
    <property type="entry name" value="Flavin-dep_Halogenase_NPB"/>
</dbReference>
<dbReference type="EMBL" id="PJAI02000001">
    <property type="protein sequence ID" value="TYK67226.1"/>
    <property type="molecule type" value="Genomic_DNA"/>
</dbReference>
<dbReference type="Proteomes" id="UP000815846">
    <property type="component" value="Unassembled WGS sequence"/>
</dbReference>
<dbReference type="PIRSF" id="PIRSF011396">
    <property type="entry name" value="Trp_halogenase"/>
    <property type="match status" value="1"/>
</dbReference>
<sequence>MDNLIKSIIIVGGGTAGWLTAGIIAARHRTRIKNNTLTITVIESDNIPTVGVGEGTWPTMPNTLRSMGISETDFIRECSASFKQGTKFVNWDNETEDSHYYHPFDVPQGALEGDIASFWLNKNFDESLAKLFTSQESICDNELAPKTISTPEYASFANYGYHLDAVKFSAFLSKHCIANLGVKHVIADIKKAELSASGDIASVIIADGSNLSADFFVDCSGFKSLLLGEALGVKFNPIDDVLFADTALAVQVPYEKSNDTIASYTKSTAQTAGWIWDIGLPSRRGVGYVFSSKHASVDEVKKDLVTYIKNTGVNTDELTFREIKFQPGYREKFFYKNCVAIGLSAGFLEPLEASALVMVELSATMIAEQLPKTTDTLAIIEQRFNETFHYRWERVIEFLKLHYIVSNRTTPFWQDNKKEESIPKRLQDQMTLWKNTVPTQFDFNRIGEVFQAASYQFVLYGSKFRTESLFDIDPAIKNFATEQITKNELRTKKLLTTLPSNRELIEQIHQYGMKKI</sequence>
<dbReference type="PANTHER" id="PTHR43747">
    <property type="entry name" value="FAD-BINDING PROTEIN"/>
    <property type="match status" value="1"/>
</dbReference>
<accession>A0ABY3N1I1</accession>
<comment type="caution">
    <text evidence="1">The sequence shown here is derived from an EMBL/GenBank/DDBJ whole genome shotgun (WGS) entry which is preliminary data.</text>
</comment>
<dbReference type="Gene3D" id="3.50.50.60">
    <property type="entry name" value="FAD/NAD(P)-binding domain"/>
    <property type="match status" value="1"/>
</dbReference>
<proteinExistence type="predicted"/>
<dbReference type="InterPro" id="IPR036188">
    <property type="entry name" value="FAD/NAD-bd_sf"/>
</dbReference>
<dbReference type="InterPro" id="IPR033856">
    <property type="entry name" value="Trp_halogen"/>
</dbReference>
<organism evidence="1 2">
    <name type="scientific">Colwellia echini</name>
    <dbReference type="NCBI Taxonomy" id="1982103"/>
    <lineage>
        <taxon>Bacteria</taxon>
        <taxon>Pseudomonadati</taxon>
        <taxon>Pseudomonadota</taxon>
        <taxon>Gammaproteobacteria</taxon>
        <taxon>Alteromonadales</taxon>
        <taxon>Colwelliaceae</taxon>
        <taxon>Colwellia</taxon>
    </lineage>
</organism>
<dbReference type="Pfam" id="PF04820">
    <property type="entry name" value="Trp_halogenase"/>
    <property type="match status" value="1"/>
</dbReference>
<dbReference type="InterPro" id="IPR006905">
    <property type="entry name" value="Flavin_halogenase"/>
</dbReference>
<evidence type="ECO:0000313" key="1">
    <source>
        <dbReference type="EMBL" id="TYK67226.1"/>
    </source>
</evidence>
<evidence type="ECO:0000313" key="2">
    <source>
        <dbReference type="Proteomes" id="UP000815846"/>
    </source>
</evidence>
<name>A0ABY3N1I1_9GAMM</name>
<reference evidence="1 2" key="1">
    <citation type="submission" date="2019-08" db="EMBL/GenBank/DDBJ databases">
        <title>Microbe sample from Colwellia echini.</title>
        <authorList>
            <person name="Christiansen L."/>
            <person name="Pathiraja D."/>
            <person name="Schultz-Johansen M."/>
            <person name="Choi I.-G."/>
            <person name="Stougaard P."/>
        </authorList>
    </citation>
    <scope>NUCLEOTIDE SEQUENCE [LARGE SCALE GENOMIC DNA]</scope>
    <source>
        <strain evidence="1 2">A3</strain>
    </source>
</reference>
<dbReference type="RefSeq" id="WP_148747664.1">
    <property type="nucleotide sequence ID" value="NZ_PJAI02000001.1"/>
</dbReference>
<dbReference type="SUPFAM" id="SSF51905">
    <property type="entry name" value="FAD/NAD(P)-binding domain"/>
    <property type="match status" value="1"/>
</dbReference>